<name>A0A1Q5SX56_9EURO</name>
<evidence type="ECO:0000256" key="1">
    <source>
        <dbReference type="ARBA" id="ARBA00001947"/>
    </source>
</evidence>
<accession>A0A1Q5SX56</accession>
<comment type="similarity">
    <text evidence="2">Belongs to the DODA-type extradiol aromatic ring-opening dioxygenase family.</text>
</comment>
<dbReference type="AlphaFoldDB" id="A0A1Q5SX56"/>
<dbReference type="InterPro" id="IPR004183">
    <property type="entry name" value="Xdiol_dOase_suB"/>
</dbReference>
<evidence type="ECO:0000256" key="4">
    <source>
        <dbReference type="ARBA" id="ARBA00022833"/>
    </source>
</evidence>
<dbReference type="GO" id="GO:0016702">
    <property type="term" value="F:oxidoreductase activity, acting on single donors with incorporation of molecular oxygen, incorporation of two atoms of oxygen"/>
    <property type="evidence" value="ECO:0007669"/>
    <property type="project" value="UniProtKB-ARBA"/>
</dbReference>
<evidence type="ECO:0000256" key="2">
    <source>
        <dbReference type="ARBA" id="ARBA00007581"/>
    </source>
</evidence>
<dbReference type="PANTHER" id="PTHR30096:SF0">
    <property type="entry name" value="4,5-DOPA DIOXYGENASE EXTRADIOL-LIKE PROTEIN"/>
    <property type="match status" value="1"/>
</dbReference>
<dbReference type="EMBL" id="MNBE01000740">
    <property type="protein sequence ID" value="OKO92598.1"/>
    <property type="molecule type" value="Genomic_DNA"/>
</dbReference>
<keyword evidence="3" id="KW-0479">Metal-binding</keyword>
<dbReference type="Gene3D" id="3.40.830.10">
    <property type="entry name" value="LigB-like"/>
    <property type="match status" value="1"/>
</dbReference>
<keyword evidence="5" id="KW-0560">Oxidoreductase</keyword>
<gene>
    <name evidence="7" type="ORF">PENSUB_12583</name>
</gene>
<sequence>MPSTVQPSQAYPAYFIGHAGVGLLFNESSNNKTVQDNLRYIGKEILSLSPRPKALIVFSGHFEAGEIHGPGVIEVYEYDWPHHDAPDLAVQVWSHLVKAGIKAKRVERGVDHGVWVPFKVMFPEETPLDIPVVQVSTFHGYDLASQIRLGEVVGALRHEGYVILGSGMAVHSFASIDEIRSALSEEKREATSAKVLAESRAFDTHLREAVTKRAAKERREGLLKLTELYEFKRSHPTVETAIYRHDDTVESLM</sequence>
<keyword evidence="4" id="KW-0862">Zinc</keyword>
<keyword evidence="7" id="KW-0223">Dioxygenase</keyword>
<dbReference type="InterPro" id="IPR014436">
    <property type="entry name" value="Extradiol_dOase_DODA"/>
</dbReference>
<proteinExistence type="inferred from homology"/>
<dbReference type="Pfam" id="PF02900">
    <property type="entry name" value="LigB"/>
    <property type="match status" value="1"/>
</dbReference>
<reference evidence="7 8" key="1">
    <citation type="submission" date="2016-10" db="EMBL/GenBank/DDBJ databases">
        <title>Genome sequence of the ascomycete fungus Penicillium subrubescens.</title>
        <authorList>
            <person name="De Vries R.P."/>
            <person name="Peng M."/>
            <person name="Dilokpimol A."/>
            <person name="Hilden K."/>
            <person name="Makela M.R."/>
            <person name="Grigoriev I."/>
            <person name="Riley R."/>
            <person name="Granchi Z."/>
        </authorList>
    </citation>
    <scope>NUCLEOTIDE SEQUENCE [LARGE SCALE GENOMIC DNA]</scope>
    <source>
        <strain evidence="7 8">CBS 132785</strain>
    </source>
</reference>
<dbReference type="GO" id="GO:0008198">
    <property type="term" value="F:ferrous iron binding"/>
    <property type="evidence" value="ECO:0007669"/>
    <property type="project" value="InterPro"/>
</dbReference>
<dbReference type="STRING" id="1316194.A0A1Q5SX56"/>
<comment type="caution">
    <text evidence="7">The sequence shown here is derived from an EMBL/GenBank/DDBJ whole genome shotgun (WGS) entry which is preliminary data.</text>
</comment>
<organism evidence="7 8">
    <name type="scientific">Penicillium subrubescens</name>
    <dbReference type="NCBI Taxonomy" id="1316194"/>
    <lineage>
        <taxon>Eukaryota</taxon>
        <taxon>Fungi</taxon>
        <taxon>Dikarya</taxon>
        <taxon>Ascomycota</taxon>
        <taxon>Pezizomycotina</taxon>
        <taxon>Eurotiomycetes</taxon>
        <taxon>Eurotiomycetidae</taxon>
        <taxon>Eurotiales</taxon>
        <taxon>Aspergillaceae</taxon>
        <taxon>Penicillium</taxon>
    </lineage>
</organism>
<dbReference type="SUPFAM" id="SSF53213">
    <property type="entry name" value="LigB-like"/>
    <property type="match status" value="1"/>
</dbReference>
<dbReference type="CDD" id="cd07363">
    <property type="entry name" value="45_DOPA_Dioxygenase"/>
    <property type="match status" value="1"/>
</dbReference>
<keyword evidence="8" id="KW-1185">Reference proteome</keyword>
<dbReference type="Proteomes" id="UP000186955">
    <property type="component" value="Unassembled WGS sequence"/>
</dbReference>
<feature type="domain" description="Extradiol ring-cleavage dioxygenase class III enzyme subunit B" evidence="6">
    <location>
        <begin position="15"/>
        <end position="239"/>
    </location>
</feature>
<evidence type="ECO:0000313" key="8">
    <source>
        <dbReference type="Proteomes" id="UP000186955"/>
    </source>
</evidence>
<dbReference type="GO" id="GO:0008270">
    <property type="term" value="F:zinc ion binding"/>
    <property type="evidence" value="ECO:0007669"/>
    <property type="project" value="InterPro"/>
</dbReference>
<evidence type="ECO:0000256" key="3">
    <source>
        <dbReference type="ARBA" id="ARBA00022723"/>
    </source>
</evidence>
<evidence type="ECO:0000259" key="6">
    <source>
        <dbReference type="Pfam" id="PF02900"/>
    </source>
</evidence>
<protein>
    <submittedName>
        <fullName evidence="7">4,5-DOPA dioxygenase extradiol-like protein</fullName>
    </submittedName>
</protein>
<evidence type="ECO:0000256" key="5">
    <source>
        <dbReference type="ARBA" id="ARBA00023002"/>
    </source>
</evidence>
<evidence type="ECO:0000313" key="7">
    <source>
        <dbReference type="EMBL" id="OKO92598.1"/>
    </source>
</evidence>
<comment type="cofactor">
    <cofactor evidence="1">
        <name>Zn(2+)</name>
        <dbReference type="ChEBI" id="CHEBI:29105"/>
    </cofactor>
</comment>
<dbReference type="PIRSF" id="PIRSF006157">
    <property type="entry name" value="Doxgns_DODA"/>
    <property type="match status" value="1"/>
</dbReference>
<dbReference type="PANTHER" id="PTHR30096">
    <property type="entry name" value="4,5-DOPA DIOXYGENASE EXTRADIOL-LIKE PROTEIN"/>
    <property type="match status" value="1"/>
</dbReference>